<dbReference type="InterPro" id="IPR015943">
    <property type="entry name" value="WD40/YVTN_repeat-like_dom_sf"/>
</dbReference>
<dbReference type="PROSITE" id="PS51257">
    <property type="entry name" value="PROKAR_LIPOPROTEIN"/>
    <property type="match status" value="1"/>
</dbReference>
<dbReference type="InterPro" id="IPR002372">
    <property type="entry name" value="PQQ_rpt_dom"/>
</dbReference>
<feature type="domain" description="Pyrrolo-quinoline quinone repeat" evidence="1">
    <location>
        <begin position="128"/>
        <end position="362"/>
    </location>
</feature>
<dbReference type="SMART" id="SM00564">
    <property type="entry name" value="PQQ"/>
    <property type="match status" value="6"/>
</dbReference>
<comment type="caution">
    <text evidence="2">The sequence shown here is derived from an EMBL/GenBank/DDBJ whole genome shotgun (WGS) entry which is preliminary data.</text>
</comment>
<dbReference type="Proteomes" id="UP000188879">
    <property type="component" value="Unassembled WGS sequence"/>
</dbReference>
<evidence type="ECO:0000313" key="3">
    <source>
        <dbReference type="Proteomes" id="UP000188879"/>
    </source>
</evidence>
<dbReference type="AlphaFoldDB" id="A0A1V2H5F1"/>
<dbReference type="PANTHER" id="PTHR34512">
    <property type="entry name" value="CELL SURFACE PROTEIN"/>
    <property type="match status" value="1"/>
</dbReference>
<dbReference type="InterPro" id="IPR018391">
    <property type="entry name" value="PQQ_b-propeller_rpt"/>
</dbReference>
<evidence type="ECO:0000313" key="2">
    <source>
        <dbReference type="EMBL" id="ONG56450.1"/>
    </source>
</evidence>
<dbReference type="OrthoDB" id="5290752at2"/>
<dbReference type="RefSeq" id="WP_076956459.1">
    <property type="nucleotide sequence ID" value="NZ_MLCO01000043.1"/>
</dbReference>
<gene>
    <name evidence="2" type="ORF">BKE38_05920</name>
</gene>
<dbReference type="InterPro" id="IPR011047">
    <property type="entry name" value="Quinoprotein_ADH-like_sf"/>
</dbReference>
<accession>A0A1V2H5F1</accession>
<dbReference type="Gene3D" id="2.130.10.10">
    <property type="entry name" value="YVTN repeat-like/Quinoprotein amine dehydrogenase"/>
    <property type="match status" value="1"/>
</dbReference>
<reference evidence="2 3" key="1">
    <citation type="submission" date="2016-10" db="EMBL/GenBank/DDBJ databases">
        <title>Draft Genome sequence of Roseomonas sp. strain M3.</title>
        <authorList>
            <person name="Subhash Y."/>
            <person name="Lee S."/>
        </authorList>
    </citation>
    <scope>NUCLEOTIDE SEQUENCE [LARGE SCALE GENOMIC DNA]</scope>
    <source>
        <strain evidence="2 3">M3</strain>
    </source>
</reference>
<evidence type="ECO:0000259" key="1">
    <source>
        <dbReference type="Pfam" id="PF13360"/>
    </source>
</evidence>
<dbReference type="EMBL" id="MLCO01000043">
    <property type="protein sequence ID" value="ONG56450.1"/>
    <property type="molecule type" value="Genomic_DNA"/>
</dbReference>
<protein>
    <submittedName>
        <fullName evidence="2">Dehydrogenase</fullName>
    </submittedName>
</protein>
<organism evidence="2 3">
    <name type="scientific">Teichococcus deserti</name>
    <dbReference type="NCBI Taxonomy" id="1817963"/>
    <lineage>
        <taxon>Bacteria</taxon>
        <taxon>Pseudomonadati</taxon>
        <taxon>Pseudomonadota</taxon>
        <taxon>Alphaproteobacteria</taxon>
        <taxon>Acetobacterales</taxon>
        <taxon>Roseomonadaceae</taxon>
        <taxon>Roseomonas</taxon>
    </lineage>
</organism>
<dbReference type="SUPFAM" id="SSF50998">
    <property type="entry name" value="Quinoprotein alcohol dehydrogenase-like"/>
    <property type="match status" value="1"/>
</dbReference>
<keyword evidence="3" id="KW-1185">Reference proteome</keyword>
<name>A0A1V2H5F1_9PROT</name>
<sequence>MQGRKVWTRRATLLGASGLLSGCGLLDIFGESKERLPGVRHSILAAQRTLAADDSLAGQALTLPAPAARTEWPQPGGGAAHDAGHNALGGSLREAWRSSIGTGSAYRRRITAGPVIAQSTVFAADAYGVVSAHDLASGGRRWRFDTRPEDDSTGAVGAGCAFADGTLFVATGMAELLALDPGTGKPRWRVKLPGPTRGAPTVANGRVFVPGIENQLFAVSAADGKRLWNHRAQAAAAVPLGLPGPAVSEDFLVAGFPSGELLAMRPEDGRVLWSESLAGQGRGGLGDIAGIRGLPVIHDGRVYAMGMGGTSMAVDLRSGRRLWEREIGGTETPVASGDWLFLIGANGDLIAIARETGRIRWISELNAPPEGKEKNEDPATFGTPVLAGGQIILPSSKGEALLIDVQTGKPGGRLRLPGSTTLPAAVAEGTLVFLTDGGDLVAFRGA</sequence>
<dbReference type="Pfam" id="PF13360">
    <property type="entry name" value="PQQ_2"/>
    <property type="match status" value="1"/>
</dbReference>
<dbReference type="PANTHER" id="PTHR34512:SF30">
    <property type="entry name" value="OUTER MEMBRANE PROTEIN ASSEMBLY FACTOR BAMB"/>
    <property type="match status" value="1"/>
</dbReference>
<proteinExistence type="predicted"/>